<feature type="non-terminal residue" evidence="1">
    <location>
        <position position="1"/>
    </location>
</feature>
<dbReference type="InterPro" id="IPR036397">
    <property type="entry name" value="RNaseH_sf"/>
</dbReference>
<protein>
    <submittedName>
        <fullName evidence="1">Uncharacterized protein</fullName>
    </submittedName>
</protein>
<gene>
    <name evidence="1" type="ORF">OYG11_12710</name>
</gene>
<name>A0A9Q4DK26_ACTPL</name>
<dbReference type="Gene3D" id="3.30.420.10">
    <property type="entry name" value="Ribonuclease H-like superfamily/Ribonuclease H"/>
    <property type="match status" value="1"/>
</dbReference>
<dbReference type="AlphaFoldDB" id="A0A9Q4DK26"/>
<proteinExistence type="predicted"/>
<dbReference type="PANTHER" id="PTHR48475:SF1">
    <property type="entry name" value="RNASE H TYPE-1 DOMAIN-CONTAINING PROTEIN"/>
    <property type="match status" value="1"/>
</dbReference>
<organism evidence="1 2">
    <name type="scientific">Actinobacillus pleuropneumoniae</name>
    <name type="common">Haemophilus pleuropneumoniae</name>
    <dbReference type="NCBI Taxonomy" id="715"/>
    <lineage>
        <taxon>Bacteria</taxon>
        <taxon>Pseudomonadati</taxon>
        <taxon>Pseudomonadota</taxon>
        <taxon>Gammaproteobacteria</taxon>
        <taxon>Pasteurellales</taxon>
        <taxon>Pasteurellaceae</taxon>
        <taxon>Actinobacillus</taxon>
    </lineage>
</organism>
<dbReference type="Proteomes" id="UP001077788">
    <property type="component" value="Unassembled WGS sequence"/>
</dbReference>
<dbReference type="EMBL" id="JAPQFC010001220">
    <property type="protein sequence ID" value="MCY6525053.1"/>
    <property type="molecule type" value="Genomic_DNA"/>
</dbReference>
<dbReference type="PANTHER" id="PTHR48475">
    <property type="entry name" value="RIBONUCLEASE H"/>
    <property type="match status" value="1"/>
</dbReference>
<comment type="caution">
    <text evidence="1">The sequence shown here is derived from an EMBL/GenBank/DDBJ whole genome shotgun (WGS) entry which is preliminary data.</text>
</comment>
<reference evidence="1" key="2">
    <citation type="submission" date="2022-12" db="EMBL/GenBank/DDBJ databases">
        <authorList>
            <person name="Kardos G."/>
            <person name="Sarkozi R."/>
            <person name="Laczko L."/>
            <person name="Marton S."/>
            <person name="Makrai L."/>
            <person name="Banyai K."/>
            <person name="Fodor L."/>
        </authorList>
    </citation>
    <scope>NUCLEOTIDE SEQUENCE</scope>
    <source>
        <strain evidence="1">84/14</strain>
    </source>
</reference>
<dbReference type="RefSeq" id="WP_267992390.1">
    <property type="nucleotide sequence ID" value="NZ_JAPQFC010001220.1"/>
</dbReference>
<sequence length="71" mass="8231">KNWEEKLKDALWAYRITWKVTTGFTPYQLVYGKEVMLPIEFQIHTFKLAADLQIEFGPSTKRKNSAVEPAG</sequence>
<evidence type="ECO:0000313" key="2">
    <source>
        <dbReference type="Proteomes" id="UP001077788"/>
    </source>
</evidence>
<accession>A0A9Q4DK26</accession>
<dbReference type="GO" id="GO:0003676">
    <property type="term" value="F:nucleic acid binding"/>
    <property type="evidence" value="ECO:0007669"/>
    <property type="project" value="InterPro"/>
</dbReference>
<evidence type="ECO:0000313" key="1">
    <source>
        <dbReference type="EMBL" id="MCY6525053.1"/>
    </source>
</evidence>
<reference evidence="1" key="1">
    <citation type="journal article" date="2021" name="Vet Sci">
        <title>O-Serogroups and Pathovirotypes of Escherichia coli Isolated from Post-Weaning Piglets Showing Diarrhoea and/or Oedema in South Korea.</title>
        <authorList>
            <person name="Byun J.W."/>
            <person name="Moon B.Y."/>
            <person name="Do K.H."/>
            <person name="Lee K."/>
            <person name="Lee H.Y."/>
            <person name="Kim W.I."/>
            <person name="So B."/>
            <person name="Lee W.K."/>
        </authorList>
    </citation>
    <scope>NUCLEOTIDE SEQUENCE</scope>
    <source>
        <strain evidence="1">84/14</strain>
    </source>
</reference>